<evidence type="ECO:0000313" key="2">
    <source>
        <dbReference type="EMBL" id="SVA90202.1"/>
    </source>
</evidence>
<name>A0A381ZMX1_9ZZZZ</name>
<dbReference type="AlphaFoldDB" id="A0A381ZMX1"/>
<dbReference type="GO" id="GO:0022857">
    <property type="term" value="F:transmembrane transporter activity"/>
    <property type="evidence" value="ECO:0007669"/>
    <property type="project" value="InterPro"/>
</dbReference>
<sequence>MNIKLTTKVFGAIAAAFLLSTTSNAATCGKITIADMNWASASFMAHVDKAILEGMGCEVELVAGSTMPTWTSMNEKGEPDVAPELWVNTVGADLLDSAVAAGRMYIGNAAPVEGLGEGWWITPYTQDANPELTTVEAVIARPDLFPDKEDPSKGFFMGCPAGWGCQLSSQSLFKAHGMAEKGWILGDPGTSAGLNGSIAKASEQGENWFGYYWSPTTFLAKYDLRPVDLGPFAGTENWDCVILGADNCADPQPSGWTVSRVNTMLSENFSYHGPTEANAYFAARVYPFSVLNSILVWSDENQATGSDSATHFLANHGDTWKAWVDADVAAEVEAAL</sequence>
<dbReference type="GO" id="GO:0043190">
    <property type="term" value="C:ATP-binding cassette (ABC) transporter complex"/>
    <property type="evidence" value="ECO:0007669"/>
    <property type="project" value="InterPro"/>
</dbReference>
<feature type="domain" description="ABC-type glycine betaine transport system substrate-binding" evidence="1">
    <location>
        <begin position="30"/>
        <end position="315"/>
    </location>
</feature>
<protein>
    <recommendedName>
        <fullName evidence="1">ABC-type glycine betaine transport system substrate-binding domain-containing protein</fullName>
    </recommendedName>
</protein>
<dbReference type="Gene3D" id="3.40.190.100">
    <property type="entry name" value="Glycine betaine-binding periplasmic protein, domain 2"/>
    <property type="match status" value="1"/>
</dbReference>
<dbReference type="SUPFAM" id="SSF53850">
    <property type="entry name" value="Periplasmic binding protein-like II"/>
    <property type="match status" value="1"/>
</dbReference>
<accession>A0A381ZMX1</accession>
<dbReference type="EMBL" id="UINC01021823">
    <property type="protein sequence ID" value="SVA90202.1"/>
    <property type="molecule type" value="Genomic_DNA"/>
</dbReference>
<dbReference type="Gene3D" id="3.40.190.10">
    <property type="entry name" value="Periplasmic binding protein-like II"/>
    <property type="match status" value="1"/>
</dbReference>
<evidence type="ECO:0000259" key="1">
    <source>
        <dbReference type="Pfam" id="PF04069"/>
    </source>
</evidence>
<reference evidence="2" key="1">
    <citation type="submission" date="2018-05" db="EMBL/GenBank/DDBJ databases">
        <authorList>
            <person name="Lanie J.A."/>
            <person name="Ng W.-L."/>
            <person name="Kazmierczak K.M."/>
            <person name="Andrzejewski T.M."/>
            <person name="Davidsen T.M."/>
            <person name="Wayne K.J."/>
            <person name="Tettelin H."/>
            <person name="Glass J.I."/>
            <person name="Rusch D."/>
            <person name="Podicherti R."/>
            <person name="Tsui H.-C.T."/>
            <person name="Winkler M.E."/>
        </authorList>
    </citation>
    <scope>NUCLEOTIDE SEQUENCE</scope>
</reference>
<organism evidence="2">
    <name type="scientific">marine metagenome</name>
    <dbReference type="NCBI Taxonomy" id="408172"/>
    <lineage>
        <taxon>unclassified sequences</taxon>
        <taxon>metagenomes</taxon>
        <taxon>ecological metagenomes</taxon>
    </lineage>
</organism>
<dbReference type="Pfam" id="PF04069">
    <property type="entry name" value="OpuAC"/>
    <property type="match status" value="1"/>
</dbReference>
<gene>
    <name evidence="2" type="ORF">METZ01_LOCUS143056</name>
</gene>
<proteinExistence type="predicted"/>
<dbReference type="InterPro" id="IPR007210">
    <property type="entry name" value="ABC_Gly_betaine_transp_sub-bd"/>
</dbReference>